<dbReference type="InterPro" id="IPR018466">
    <property type="entry name" value="Kre9/Knh1-like_N"/>
</dbReference>
<feature type="domain" description="Yeast cell wall synthesis Kre9/Knh1-like N-terminal" evidence="3">
    <location>
        <begin position="29"/>
        <end position="108"/>
    </location>
</feature>
<evidence type="ECO:0000256" key="2">
    <source>
        <dbReference type="SAM" id="SignalP"/>
    </source>
</evidence>
<feature type="chain" id="PRO_5042062487" description="Yeast cell wall synthesis Kre9/Knh1-like N-terminal domain-containing protein" evidence="2">
    <location>
        <begin position="21"/>
        <end position="117"/>
    </location>
</feature>
<keyword evidence="5" id="KW-1185">Reference proteome</keyword>
<comment type="caution">
    <text evidence="4">The sequence shown here is derived from an EMBL/GenBank/DDBJ whole genome shotgun (WGS) entry which is preliminary data.</text>
</comment>
<sequence>MKSTAILAIAASAVLSVASAQELLSFGAPIGSTVWTAGQDATISWSNSCDDLTATSFPVTLQIQRPDKVQDPVAGLAPLGTIDCAKPGSITIKVPTTVATGSNYSILVPRTGAGLLS</sequence>
<dbReference type="AlphaFoldDB" id="A0AAD4D2D2"/>
<feature type="non-terminal residue" evidence="4">
    <location>
        <position position="117"/>
    </location>
</feature>
<feature type="signal peptide" evidence="2">
    <location>
        <begin position="1"/>
        <end position="20"/>
    </location>
</feature>
<reference evidence="4" key="1">
    <citation type="journal article" date="2020" name="Fungal Divers.">
        <title>Resolving the Mortierellaceae phylogeny through synthesis of multi-gene phylogenetics and phylogenomics.</title>
        <authorList>
            <person name="Vandepol N."/>
            <person name="Liber J."/>
            <person name="Desiro A."/>
            <person name="Na H."/>
            <person name="Kennedy M."/>
            <person name="Barry K."/>
            <person name="Grigoriev I.V."/>
            <person name="Miller A.N."/>
            <person name="O'Donnell K."/>
            <person name="Stajich J.E."/>
            <person name="Bonito G."/>
        </authorList>
    </citation>
    <scope>NUCLEOTIDE SEQUENCE</scope>
    <source>
        <strain evidence="4">NRRL 28262</strain>
    </source>
</reference>
<dbReference type="Pfam" id="PF10342">
    <property type="entry name" value="Kre9_KNH"/>
    <property type="match status" value="1"/>
</dbReference>
<proteinExistence type="predicted"/>
<keyword evidence="1 2" id="KW-0732">Signal</keyword>
<name>A0AAD4D2D2_9FUNG</name>
<protein>
    <recommendedName>
        <fullName evidence="3">Yeast cell wall synthesis Kre9/Knh1-like N-terminal domain-containing protein</fullName>
    </recommendedName>
</protein>
<evidence type="ECO:0000259" key="3">
    <source>
        <dbReference type="Pfam" id="PF10342"/>
    </source>
</evidence>
<evidence type="ECO:0000313" key="4">
    <source>
        <dbReference type="EMBL" id="KAG0250527.1"/>
    </source>
</evidence>
<evidence type="ECO:0000313" key="5">
    <source>
        <dbReference type="Proteomes" id="UP001194580"/>
    </source>
</evidence>
<dbReference type="EMBL" id="JAAAIL010003453">
    <property type="protein sequence ID" value="KAG0250527.1"/>
    <property type="molecule type" value="Genomic_DNA"/>
</dbReference>
<gene>
    <name evidence="4" type="ORF">BGZ95_007172</name>
</gene>
<evidence type="ECO:0000256" key="1">
    <source>
        <dbReference type="ARBA" id="ARBA00022729"/>
    </source>
</evidence>
<dbReference type="Proteomes" id="UP001194580">
    <property type="component" value="Unassembled WGS sequence"/>
</dbReference>
<accession>A0AAD4D2D2</accession>
<organism evidence="4 5">
    <name type="scientific">Linnemannia exigua</name>
    <dbReference type="NCBI Taxonomy" id="604196"/>
    <lineage>
        <taxon>Eukaryota</taxon>
        <taxon>Fungi</taxon>
        <taxon>Fungi incertae sedis</taxon>
        <taxon>Mucoromycota</taxon>
        <taxon>Mortierellomycotina</taxon>
        <taxon>Mortierellomycetes</taxon>
        <taxon>Mortierellales</taxon>
        <taxon>Mortierellaceae</taxon>
        <taxon>Linnemannia</taxon>
    </lineage>
</organism>